<reference evidence="2 3" key="1">
    <citation type="journal article" date="2017" name="Int. J. Syst. Evol. Microbiol.">
        <title>Gemmobacter straminiformis sp. nov., isolated from an artificial fountain.</title>
        <authorList>
            <person name="Kang J.Y."/>
            <person name="Kim M.J."/>
            <person name="Chun J."/>
            <person name="Son K.P."/>
            <person name="Jahng K.Y."/>
        </authorList>
    </citation>
    <scope>NUCLEOTIDE SEQUENCE [LARGE SCALE GENOMIC DNA]</scope>
    <source>
        <strain evidence="2 3">CAM-8</strain>
    </source>
</reference>
<dbReference type="Proteomes" id="UP000555411">
    <property type="component" value="Unassembled WGS sequence"/>
</dbReference>
<dbReference type="SUPFAM" id="SSF47090">
    <property type="entry name" value="PGBD-like"/>
    <property type="match status" value="1"/>
</dbReference>
<feature type="signal peptide" evidence="1">
    <location>
        <begin position="1"/>
        <end position="22"/>
    </location>
</feature>
<evidence type="ECO:0000313" key="2">
    <source>
        <dbReference type="EMBL" id="MBC2835134.1"/>
    </source>
</evidence>
<dbReference type="RefSeq" id="WP_185796760.1">
    <property type="nucleotide sequence ID" value="NZ_JACLQD010000002.1"/>
</dbReference>
<keyword evidence="1" id="KW-0732">Signal</keyword>
<evidence type="ECO:0000256" key="1">
    <source>
        <dbReference type="SAM" id="SignalP"/>
    </source>
</evidence>
<dbReference type="EMBL" id="JACLQD010000002">
    <property type="protein sequence ID" value="MBC2835134.1"/>
    <property type="molecule type" value="Genomic_DNA"/>
</dbReference>
<sequence>MLNRFVYVLVSLLCVSASAVWAQASNDHLVVLGEDSDEGAVRRDDPVYGRVVSVLQNSLSEAGYLVIDEQLLSSKLGLQFVTGVRRQDFIAPLQAANTTDDPTIQSRLAFVFSVVPILQDMSMTRQLRVRIKGEVYDLATLRMMRSTEVESSKPKILPMDKAICNDACVSDAVGDQARLLASQLSMDLLNKLSELSADQSTYSVLKLSLAGFDRMTTIQLSKQLATSPDVLASEVLTDEDGRRVYSVTTVRDVGYLEELVAGILLEAGFDGTRLQTSLSKEGLNVDLVEGSPGAGKSSSFQIEIGGEALTSADLRKLSALVLDTFGEERVSLSGSSGSYRTFAVQTEDSILQIEEKLATMMEGAGYSEPAFDLSLGDNAAKISILKDEVPTGSDAEETLLDVKDTEDAKSIQRKLKEKGFYEGAVDGAWGKGSAKALSSYKASVGSLADDDVWDLPTQKVLFAN</sequence>
<name>A0A842I7T5_9RHOB</name>
<feature type="chain" id="PRO_5032935811" description="Peptidoglycan binding domain-containing protein" evidence="1">
    <location>
        <begin position="23"/>
        <end position="464"/>
    </location>
</feature>
<accession>A0A842I7T5</accession>
<dbReference type="InterPro" id="IPR036366">
    <property type="entry name" value="PGBDSf"/>
</dbReference>
<dbReference type="AlphaFoldDB" id="A0A842I7T5"/>
<evidence type="ECO:0000313" key="3">
    <source>
        <dbReference type="Proteomes" id="UP000555411"/>
    </source>
</evidence>
<proteinExistence type="predicted"/>
<organism evidence="2 3">
    <name type="scientific">Paragemmobacter straminiformis</name>
    <dbReference type="NCBI Taxonomy" id="2045119"/>
    <lineage>
        <taxon>Bacteria</taxon>
        <taxon>Pseudomonadati</taxon>
        <taxon>Pseudomonadota</taxon>
        <taxon>Alphaproteobacteria</taxon>
        <taxon>Rhodobacterales</taxon>
        <taxon>Paracoccaceae</taxon>
        <taxon>Paragemmobacter</taxon>
    </lineage>
</organism>
<comment type="caution">
    <text evidence="2">The sequence shown here is derived from an EMBL/GenBank/DDBJ whole genome shotgun (WGS) entry which is preliminary data.</text>
</comment>
<dbReference type="Gene3D" id="1.10.101.10">
    <property type="entry name" value="PGBD-like superfamily/PGBD"/>
    <property type="match status" value="1"/>
</dbReference>
<gene>
    <name evidence="2" type="ORF">H7F16_06410</name>
</gene>
<dbReference type="InterPro" id="IPR036365">
    <property type="entry name" value="PGBD-like_sf"/>
</dbReference>
<protein>
    <recommendedName>
        <fullName evidence="4">Peptidoglycan binding domain-containing protein</fullName>
    </recommendedName>
</protein>
<keyword evidence="3" id="KW-1185">Reference proteome</keyword>
<evidence type="ECO:0008006" key="4">
    <source>
        <dbReference type="Google" id="ProtNLM"/>
    </source>
</evidence>